<protein>
    <submittedName>
        <fullName evidence="1">Uncharacterized protein</fullName>
    </submittedName>
</protein>
<dbReference type="AlphaFoldDB" id="A0A8H6LYP0"/>
<keyword evidence="2" id="KW-1185">Reference proteome</keyword>
<name>A0A8H6LYP0_9AGAR</name>
<proteinExistence type="predicted"/>
<sequence length="318" mass="34541">MACKKCNLACSGATGVTGRISQFAESRDGACRQRGVAAAADSLLLTTIDDAPEPTKSPNKPGSLNPMAHPVAVSCHMLLTRVLVGCTNAHALKLIVVPHSPLWKPLPSIRSQLCLRLRPRSDLFRPAVAGRLCSLAPAEHFLVAVAFENDIAILNAPQCHHRIRGQYDEDYAGLGLRVLVVGFAPPLPQRLDFASDVLFLTRKEAYICCHSVYIPLSNVQELFLHAPLIELADGKVMQNLGGLEDIDRKAFVGLTVTSRGDCNKPAGDRERTSPFQNPVCVTAGMRGAKRAQSRTGGRDHAPQIHLNRARTRREIGRV</sequence>
<evidence type="ECO:0000313" key="2">
    <source>
        <dbReference type="Proteomes" id="UP000521943"/>
    </source>
</evidence>
<organism evidence="1 2">
    <name type="scientific">Ephemerocybe angulata</name>
    <dbReference type="NCBI Taxonomy" id="980116"/>
    <lineage>
        <taxon>Eukaryota</taxon>
        <taxon>Fungi</taxon>
        <taxon>Dikarya</taxon>
        <taxon>Basidiomycota</taxon>
        <taxon>Agaricomycotina</taxon>
        <taxon>Agaricomycetes</taxon>
        <taxon>Agaricomycetidae</taxon>
        <taxon>Agaricales</taxon>
        <taxon>Agaricineae</taxon>
        <taxon>Psathyrellaceae</taxon>
        <taxon>Ephemerocybe</taxon>
    </lineage>
</organism>
<reference evidence="1 2" key="1">
    <citation type="submission" date="2020-07" db="EMBL/GenBank/DDBJ databases">
        <title>Comparative genomics of pyrophilous fungi reveals a link between fire events and developmental genes.</title>
        <authorList>
            <consortium name="DOE Joint Genome Institute"/>
            <person name="Steindorff A.S."/>
            <person name="Carver A."/>
            <person name="Calhoun S."/>
            <person name="Stillman K."/>
            <person name="Liu H."/>
            <person name="Lipzen A."/>
            <person name="Pangilinan J."/>
            <person name="Labutti K."/>
            <person name="Bruns T.D."/>
            <person name="Grigoriev I.V."/>
        </authorList>
    </citation>
    <scope>NUCLEOTIDE SEQUENCE [LARGE SCALE GENOMIC DNA]</scope>
    <source>
        <strain evidence="1 2">CBS 144469</strain>
    </source>
</reference>
<dbReference type="EMBL" id="JACGCI010000097">
    <property type="protein sequence ID" value="KAF6745956.1"/>
    <property type="molecule type" value="Genomic_DNA"/>
</dbReference>
<gene>
    <name evidence="1" type="ORF">DFP72DRAFT_1050935</name>
</gene>
<dbReference type="Proteomes" id="UP000521943">
    <property type="component" value="Unassembled WGS sequence"/>
</dbReference>
<evidence type="ECO:0000313" key="1">
    <source>
        <dbReference type="EMBL" id="KAF6745956.1"/>
    </source>
</evidence>
<accession>A0A8H6LYP0</accession>
<comment type="caution">
    <text evidence="1">The sequence shown here is derived from an EMBL/GenBank/DDBJ whole genome shotgun (WGS) entry which is preliminary data.</text>
</comment>
<feature type="non-terminal residue" evidence="1">
    <location>
        <position position="318"/>
    </location>
</feature>